<proteinExistence type="predicted"/>
<reference evidence="1" key="1">
    <citation type="submission" date="2019-02" db="EMBL/GenBank/DDBJ databases">
        <authorList>
            <person name="Gruber-Vodicka R. H."/>
            <person name="Seah K. B. B."/>
        </authorList>
    </citation>
    <scope>NUCLEOTIDE SEQUENCE</scope>
    <source>
        <strain evidence="1">BECK_BY1</strain>
    </source>
</reference>
<dbReference type="Pfam" id="PF05258">
    <property type="entry name" value="DciA"/>
    <property type="match status" value="1"/>
</dbReference>
<dbReference type="EMBL" id="CAADFX010000048">
    <property type="protein sequence ID" value="VFK56491.1"/>
    <property type="molecule type" value="Genomic_DNA"/>
</dbReference>
<evidence type="ECO:0000313" key="1">
    <source>
        <dbReference type="EMBL" id="VFK56491.1"/>
    </source>
</evidence>
<accession>A0A450ZRY4</accession>
<sequence length="149" mass="16554">MKFAIPSVTEKLAHPENPLYGLVIQAKFLNSAGRVLAKRLGLPISRHCQLAKISLDTIVLQVDSAVWYSKLRFLSPGIVTFFQTEYGMSTITKVRIYVDPPVLRDDKFVATGNRLHLSPDVAELLHNVAKGTENQALRQAWLRLAGNAS</sequence>
<evidence type="ECO:0008006" key="2">
    <source>
        <dbReference type="Google" id="ProtNLM"/>
    </source>
</evidence>
<dbReference type="InterPro" id="IPR007922">
    <property type="entry name" value="DciA-like"/>
</dbReference>
<protein>
    <recommendedName>
        <fullName evidence="2">DUF721 domain-containing protein</fullName>
    </recommendedName>
</protein>
<dbReference type="AlphaFoldDB" id="A0A450ZRY4"/>
<organism evidence="1">
    <name type="scientific">Candidatus Kentrum sp. TUN</name>
    <dbReference type="NCBI Taxonomy" id="2126343"/>
    <lineage>
        <taxon>Bacteria</taxon>
        <taxon>Pseudomonadati</taxon>
        <taxon>Pseudomonadota</taxon>
        <taxon>Gammaproteobacteria</taxon>
        <taxon>Candidatus Kentrum</taxon>
    </lineage>
</organism>
<gene>
    <name evidence="1" type="ORF">BECKTUN1418D_GA0071000_10481</name>
</gene>
<name>A0A450ZRY4_9GAMM</name>